<evidence type="ECO:0000256" key="6">
    <source>
        <dbReference type="ARBA" id="ARBA00023242"/>
    </source>
</evidence>
<evidence type="ECO:0000256" key="4">
    <source>
        <dbReference type="ARBA" id="ARBA00023125"/>
    </source>
</evidence>
<organism evidence="8 9">
    <name type="scientific">Diaporthe vaccinii</name>
    <dbReference type="NCBI Taxonomy" id="105482"/>
    <lineage>
        <taxon>Eukaryota</taxon>
        <taxon>Fungi</taxon>
        <taxon>Dikarya</taxon>
        <taxon>Ascomycota</taxon>
        <taxon>Pezizomycotina</taxon>
        <taxon>Sordariomycetes</taxon>
        <taxon>Sordariomycetidae</taxon>
        <taxon>Diaporthales</taxon>
        <taxon>Diaporthaceae</taxon>
        <taxon>Diaporthe</taxon>
        <taxon>Diaporthe eres species complex</taxon>
    </lineage>
</organism>
<evidence type="ECO:0000256" key="2">
    <source>
        <dbReference type="ARBA" id="ARBA00022723"/>
    </source>
</evidence>
<dbReference type="Proteomes" id="UP001600888">
    <property type="component" value="Unassembled WGS sequence"/>
</dbReference>
<keyword evidence="5" id="KW-0804">Transcription</keyword>
<dbReference type="PANTHER" id="PTHR47338:SF3">
    <property type="entry name" value="C6 FINGER DOMAIN TRANSCRIPTION FACTOR DBAA-RELATED"/>
    <property type="match status" value="1"/>
</dbReference>
<keyword evidence="4" id="KW-0238">DNA-binding</keyword>
<dbReference type="SMART" id="SM00906">
    <property type="entry name" value="Fungal_trans"/>
    <property type="match status" value="1"/>
</dbReference>
<evidence type="ECO:0000256" key="3">
    <source>
        <dbReference type="ARBA" id="ARBA00023015"/>
    </source>
</evidence>
<comment type="subcellular location">
    <subcellularLocation>
        <location evidence="1">Nucleus</location>
    </subcellularLocation>
</comment>
<keyword evidence="6" id="KW-0539">Nucleus</keyword>
<dbReference type="CDD" id="cd12148">
    <property type="entry name" value="fungal_TF_MHR"/>
    <property type="match status" value="1"/>
</dbReference>
<accession>A0ABR4EF36</accession>
<name>A0ABR4EF36_9PEZI</name>
<keyword evidence="9" id="KW-1185">Reference proteome</keyword>
<evidence type="ECO:0000259" key="7">
    <source>
        <dbReference type="SMART" id="SM00906"/>
    </source>
</evidence>
<evidence type="ECO:0000256" key="5">
    <source>
        <dbReference type="ARBA" id="ARBA00023163"/>
    </source>
</evidence>
<dbReference type="Pfam" id="PF04082">
    <property type="entry name" value="Fungal_trans"/>
    <property type="match status" value="1"/>
</dbReference>
<dbReference type="InterPro" id="IPR050815">
    <property type="entry name" value="TF_fung"/>
</dbReference>
<dbReference type="InterPro" id="IPR007219">
    <property type="entry name" value="XnlR_reg_dom"/>
</dbReference>
<reference evidence="8 9" key="1">
    <citation type="submission" date="2024-03" db="EMBL/GenBank/DDBJ databases">
        <title>A high-quality draft genome sequence of Diaporthe vaccinii, a causative agent of upright dieback and viscid rot disease in cranberry plants.</title>
        <authorList>
            <person name="Sarrasin M."/>
            <person name="Lang B.F."/>
            <person name="Burger G."/>
        </authorList>
    </citation>
    <scope>NUCLEOTIDE SEQUENCE [LARGE SCALE GENOMIC DNA]</scope>
    <source>
        <strain evidence="8 9">IS7</strain>
    </source>
</reference>
<keyword evidence="2" id="KW-0479">Metal-binding</keyword>
<comment type="caution">
    <text evidence="8">The sequence shown here is derived from an EMBL/GenBank/DDBJ whole genome shotgun (WGS) entry which is preliminary data.</text>
</comment>
<sequence length="360" mass="40123">MWALAASASTGHHQNIRDSLYQSSCRAVEKLTSANASLTRRIEYIQAWLLLAVYEFMFQDFRRGWISAGRAFRLIQLAGYESTDAPNKGEPQYQPAWAEMEERRRTLWLAYCLDRLLGMRSDTPLTFSDQVLVRMPAPEVNFSNDQPARMDFLQKIPNVTGSGAECDTRSSILAIFVGVASMCGRITSHRHQAAAAMADEKCAEDFHHRHEALRTELAQKMNDFFANPFVSHNEHDPNAIFISIMWHTISLHLAQTASFMELSCGAVGTNERSTTGAGFMSQQSATSVQEVIKLLDQMSQLNYLKIHPLIFLPLSLCAKLAESDPDLAGALRHELRTISERLSGASRNSSEIGGPKPISA</sequence>
<dbReference type="PANTHER" id="PTHR47338">
    <property type="entry name" value="ZN(II)2CYS6 TRANSCRIPTION FACTOR (EUROFUNG)-RELATED"/>
    <property type="match status" value="1"/>
</dbReference>
<keyword evidence="3" id="KW-0805">Transcription regulation</keyword>
<dbReference type="EMBL" id="JBAWTH010000059">
    <property type="protein sequence ID" value="KAL2281077.1"/>
    <property type="molecule type" value="Genomic_DNA"/>
</dbReference>
<evidence type="ECO:0000256" key="1">
    <source>
        <dbReference type="ARBA" id="ARBA00004123"/>
    </source>
</evidence>
<feature type="domain" description="Xylanolytic transcriptional activator regulatory" evidence="7">
    <location>
        <begin position="64"/>
        <end position="142"/>
    </location>
</feature>
<protein>
    <recommendedName>
        <fullName evidence="7">Xylanolytic transcriptional activator regulatory domain-containing protein</fullName>
    </recommendedName>
</protein>
<evidence type="ECO:0000313" key="9">
    <source>
        <dbReference type="Proteomes" id="UP001600888"/>
    </source>
</evidence>
<gene>
    <name evidence="8" type="ORF">FJTKL_11757</name>
</gene>
<evidence type="ECO:0000313" key="8">
    <source>
        <dbReference type="EMBL" id="KAL2281077.1"/>
    </source>
</evidence>
<proteinExistence type="predicted"/>